<dbReference type="EMBL" id="OX596110">
    <property type="protein sequence ID" value="CAN0350077.1"/>
    <property type="molecule type" value="Genomic_DNA"/>
</dbReference>
<accession>A0AC59ZBG0</accession>
<sequence>MTAVAAPLAGADTPDSPPGVQVCSSLVFRGSFCRGVGHTSRRRPLNPAAVRTTEWKGAPGEEGARGLGRGTGADPVRPQAQRPLVEDNTRPEAELAAAPSGRGANGLKAAAQARGLRGAPGGEAGASSPRDPEGWAEASGGLPAQAGV</sequence>
<reference evidence="1" key="2">
    <citation type="submission" date="2025-03" db="EMBL/GenBank/DDBJ databases">
        <authorList>
            <consortium name="ELIXIR-Norway"/>
            <consortium name="Elixir Norway"/>
        </authorList>
    </citation>
    <scope>NUCLEOTIDE SEQUENCE</scope>
</reference>
<proteinExistence type="predicted"/>
<name>A0AC59ZBG0_RANTA</name>
<reference evidence="1" key="1">
    <citation type="submission" date="2023-05" db="EMBL/GenBank/DDBJ databases">
        <authorList>
            <consortium name="ELIXIR-Norway"/>
        </authorList>
    </citation>
    <scope>NUCLEOTIDE SEQUENCE</scope>
</reference>
<evidence type="ECO:0000313" key="1">
    <source>
        <dbReference type="EMBL" id="CAN0350077.1"/>
    </source>
</evidence>
<protein>
    <submittedName>
        <fullName evidence="1">Uncharacterized protein</fullName>
    </submittedName>
</protein>
<evidence type="ECO:0000313" key="2">
    <source>
        <dbReference type="Proteomes" id="UP001162501"/>
    </source>
</evidence>
<organism evidence="1 2">
    <name type="scientific">Rangifer tarandus platyrhynchus</name>
    <name type="common">Svalbard reindeer</name>
    <dbReference type="NCBI Taxonomy" id="3082113"/>
    <lineage>
        <taxon>Eukaryota</taxon>
        <taxon>Metazoa</taxon>
        <taxon>Chordata</taxon>
        <taxon>Craniata</taxon>
        <taxon>Vertebrata</taxon>
        <taxon>Euteleostomi</taxon>
        <taxon>Mammalia</taxon>
        <taxon>Eutheria</taxon>
        <taxon>Laurasiatheria</taxon>
        <taxon>Artiodactyla</taxon>
        <taxon>Ruminantia</taxon>
        <taxon>Pecora</taxon>
        <taxon>Cervidae</taxon>
        <taxon>Odocoileinae</taxon>
        <taxon>Rangifer</taxon>
    </lineage>
</organism>
<dbReference type="Proteomes" id="UP001162501">
    <property type="component" value="Chromosome 26"/>
</dbReference>
<gene>
    <name evidence="1" type="ORF">MRATA1EN22A_LOCUS16253</name>
</gene>